<reference evidence="1" key="1">
    <citation type="submission" date="2014-09" db="EMBL/GenBank/DDBJ databases">
        <title>Genome sequence of the luminous mushroom Mycena chlorophos for searching fungal bioluminescence genes.</title>
        <authorList>
            <person name="Tanaka Y."/>
            <person name="Kasuga D."/>
            <person name="Oba Y."/>
            <person name="Hase S."/>
            <person name="Sato K."/>
            <person name="Oba Y."/>
            <person name="Sakakibara Y."/>
        </authorList>
    </citation>
    <scope>NUCLEOTIDE SEQUENCE</scope>
</reference>
<organism evidence="1 2">
    <name type="scientific">Mycena chlorophos</name>
    <name type="common">Agaric fungus</name>
    <name type="synonym">Agaricus chlorophos</name>
    <dbReference type="NCBI Taxonomy" id="658473"/>
    <lineage>
        <taxon>Eukaryota</taxon>
        <taxon>Fungi</taxon>
        <taxon>Dikarya</taxon>
        <taxon>Basidiomycota</taxon>
        <taxon>Agaricomycotina</taxon>
        <taxon>Agaricomycetes</taxon>
        <taxon>Agaricomycetidae</taxon>
        <taxon>Agaricales</taxon>
        <taxon>Marasmiineae</taxon>
        <taxon>Mycenaceae</taxon>
        <taxon>Mycena</taxon>
    </lineage>
</organism>
<gene>
    <name evidence="1" type="ORF">MCHLO_00871</name>
</gene>
<evidence type="ECO:0000313" key="2">
    <source>
        <dbReference type="Proteomes" id="UP000815677"/>
    </source>
</evidence>
<protein>
    <submittedName>
        <fullName evidence="1">Uncharacterized protein</fullName>
    </submittedName>
</protein>
<dbReference type="Proteomes" id="UP000815677">
    <property type="component" value="Unassembled WGS sequence"/>
</dbReference>
<sequence length="109" mass="12168">SPKSMYKLADKHGFTELKSLCLASIRSQMSDANIVRETFSNFSSLFKEVQAMQIAHLRTRLNEKSIQDDIKRMIKTVCSGHGSLGAADVLEALILPVPPQIRSAAWMFD</sequence>
<accession>A0ABQ0L094</accession>
<dbReference type="EMBL" id="DF838686">
    <property type="protein sequence ID" value="GAT43181.1"/>
    <property type="molecule type" value="Genomic_DNA"/>
</dbReference>
<keyword evidence="2" id="KW-1185">Reference proteome</keyword>
<name>A0ABQ0L094_MYCCL</name>
<evidence type="ECO:0000313" key="1">
    <source>
        <dbReference type="EMBL" id="GAT43181.1"/>
    </source>
</evidence>
<proteinExistence type="predicted"/>
<feature type="non-terminal residue" evidence="1">
    <location>
        <position position="1"/>
    </location>
</feature>